<dbReference type="RefSeq" id="WP_004314639.1">
    <property type="nucleotide sequence ID" value="NZ_ADKP01000062.1"/>
</dbReference>
<dbReference type="Proteomes" id="UP000019380">
    <property type="component" value="Unassembled WGS sequence"/>
</dbReference>
<name>D4VIE9_9BACE</name>
<protein>
    <recommendedName>
        <fullName evidence="3">Integrase</fullName>
    </recommendedName>
</protein>
<comment type="caution">
    <text evidence="1">The sequence shown here is derived from an EMBL/GenBank/DDBJ whole genome shotgun (WGS) entry which is preliminary data.</text>
</comment>
<dbReference type="AlphaFoldDB" id="D4VIE9"/>
<accession>D4VIE9</accession>
<evidence type="ECO:0008006" key="3">
    <source>
        <dbReference type="Google" id="ProtNLM"/>
    </source>
</evidence>
<dbReference type="GO" id="GO:0003677">
    <property type="term" value="F:DNA binding"/>
    <property type="evidence" value="ECO:0007669"/>
    <property type="project" value="InterPro"/>
</dbReference>
<proteinExistence type="predicted"/>
<dbReference type="SUPFAM" id="SSF56349">
    <property type="entry name" value="DNA breaking-rejoining enzymes"/>
    <property type="match status" value="1"/>
</dbReference>
<dbReference type="InterPro" id="IPR011010">
    <property type="entry name" value="DNA_brk_join_enz"/>
</dbReference>
<organism evidence="1 2">
    <name type="scientific">Bacteroides xylanisolvens SD CC 1b</name>
    <dbReference type="NCBI Taxonomy" id="702447"/>
    <lineage>
        <taxon>Bacteria</taxon>
        <taxon>Pseudomonadati</taxon>
        <taxon>Bacteroidota</taxon>
        <taxon>Bacteroidia</taxon>
        <taxon>Bacteroidales</taxon>
        <taxon>Bacteroidaceae</taxon>
        <taxon>Bacteroides</taxon>
    </lineage>
</organism>
<reference evidence="1 2" key="1">
    <citation type="submission" date="2013-12" db="EMBL/GenBank/DDBJ databases">
        <title>Improved hybrid genome assemblies of Bacteroides xylanisolvens SD CC 1b and Bacteroides xylanisolvens SD CC 2a using Illumina and 454 Sequencing.</title>
        <authorList>
            <person name="Ramaraj T."/>
            <person name="Sundararajan A."/>
            <person name="Mudge J."/>
            <person name="Schilkey F.D."/>
            <person name="Delvecchio V."/>
            <person name="Donlon M."/>
            <person name="Ziemer C."/>
        </authorList>
    </citation>
    <scope>NUCLEOTIDE SEQUENCE [LARGE SCALE GENOMIC DNA]</scope>
</reference>
<sequence length="344" mass="40533">MKGLTLFRRTTKSEGTIKLRFRLRDGRGVDLYHKSEIKADLKDLSKFEDDGTLRPKVSIYNHELKEKIDKEIKAIEAAYIELCGKMDKSLITADLFEETISRCLHPEDYIAITKEETLLERYNRFIKEGFRDGTFAEKRVLQYNGLYKELKRYLTIHNQTNILPKHFTADDLMDLRIFLFEEHKYVDKYPSLYADVKQQCLPTKERAQNTVAIKLRMLQAFYTELEERDEIEVSPFRKLGRNRRKAVMKESYDAPIYLLQEELLKVMNTEVPEVLQEAKECFLLQCAFGSRIEDYKALSMDKVTVSTDGIPYLRYLPQKTLKSNEHKDEVEIPIVRYALDLIKK</sequence>
<evidence type="ECO:0000313" key="1">
    <source>
        <dbReference type="EMBL" id="CDM05520.1"/>
    </source>
</evidence>
<gene>
    <name evidence="1" type="ORF">BN890_31100</name>
</gene>
<evidence type="ECO:0000313" key="2">
    <source>
        <dbReference type="Proteomes" id="UP000019380"/>
    </source>
</evidence>
<dbReference type="EMBL" id="CBXG010000035">
    <property type="protein sequence ID" value="CDM05520.1"/>
    <property type="molecule type" value="Genomic_DNA"/>
</dbReference>